<keyword evidence="3" id="KW-1185">Reference proteome</keyword>
<evidence type="ECO:0000313" key="3">
    <source>
        <dbReference type="Proteomes" id="UP001470230"/>
    </source>
</evidence>
<organism evidence="2 3">
    <name type="scientific">Tritrichomonas musculus</name>
    <dbReference type="NCBI Taxonomy" id="1915356"/>
    <lineage>
        <taxon>Eukaryota</taxon>
        <taxon>Metamonada</taxon>
        <taxon>Parabasalia</taxon>
        <taxon>Tritrichomonadida</taxon>
        <taxon>Tritrichomonadidae</taxon>
        <taxon>Tritrichomonas</taxon>
    </lineage>
</organism>
<gene>
    <name evidence="2" type="ORF">M9Y10_033612</name>
</gene>
<sequence>MDELVDQIQIQSPLSPSDKKKKEEEEITEINIPDLKARALKEVKQQKKIAQYEQNMMRESNKGEISHSNNLIYCTKAFMEFYNSKLSDNMVIATIFYVSSSLWLQPPNVDDLDDQSYAEQEKIQADSKRILSSLYCQLLLSPLSSSLRVREERVFYETLLFFLDMCACFATRIENPDAIYEILGEVFRKGLQDPHSRKRSEFLPITEIVRRNWLAQRVPGKVRAEIKHSTLQGTTELIEPMCEKELPMTDRGLPQPTDIWERNGFPKGTDIPINAKTIPIQMIIDMSPKQTENQMANQSTARTETPR</sequence>
<feature type="region of interest" description="Disordered" evidence="1">
    <location>
        <begin position="1"/>
        <end position="26"/>
    </location>
</feature>
<proteinExistence type="predicted"/>
<dbReference type="Proteomes" id="UP001470230">
    <property type="component" value="Unassembled WGS sequence"/>
</dbReference>
<dbReference type="EMBL" id="JAPFFF010000005">
    <property type="protein sequence ID" value="KAK8888872.1"/>
    <property type="molecule type" value="Genomic_DNA"/>
</dbReference>
<reference evidence="2 3" key="1">
    <citation type="submission" date="2024-04" db="EMBL/GenBank/DDBJ databases">
        <title>Tritrichomonas musculus Genome.</title>
        <authorList>
            <person name="Alves-Ferreira E."/>
            <person name="Grigg M."/>
            <person name="Lorenzi H."/>
            <person name="Galac M."/>
        </authorList>
    </citation>
    <scope>NUCLEOTIDE SEQUENCE [LARGE SCALE GENOMIC DNA]</scope>
    <source>
        <strain evidence="2 3">EAF2021</strain>
    </source>
</reference>
<evidence type="ECO:0000313" key="2">
    <source>
        <dbReference type="EMBL" id="KAK8888872.1"/>
    </source>
</evidence>
<protein>
    <submittedName>
        <fullName evidence="2">Uncharacterized protein</fullName>
    </submittedName>
</protein>
<feature type="region of interest" description="Disordered" evidence="1">
    <location>
        <begin position="247"/>
        <end position="272"/>
    </location>
</feature>
<evidence type="ECO:0000256" key="1">
    <source>
        <dbReference type="SAM" id="MobiDB-lite"/>
    </source>
</evidence>
<comment type="caution">
    <text evidence="2">The sequence shown here is derived from an EMBL/GenBank/DDBJ whole genome shotgun (WGS) entry which is preliminary data.</text>
</comment>
<accession>A0ABR2KEL3</accession>
<name>A0ABR2KEL3_9EUKA</name>
<feature type="region of interest" description="Disordered" evidence="1">
    <location>
        <begin position="288"/>
        <end position="307"/>
    </location>
</feature>